<feature type="binding site" evidence="8">
    <location>
        <position position="80"/>
    </location>
    <ligand>
        <name>S-adenosyl-L-methionine</name>
        <dbReference type="ChEBI" id="CHEBI:59789"/>
    </ligand>
</feature>
<feature type="domain" description="Radical SAM core" evidence="9">
    <location>
        <begin position="23"/>
        <end position="226"/>
    </location>
</feature>
<comment type="similarity">
    <text evidence="8">Belongs to the radical SAM superfamily. 7-carboxy-7-deazaguanine synthase family.</text>
</comment>
<feature type="binding site" evidence="8">
    <location>
        <position position="78"/>
    </location>
    <ligand>
        <name>substrate</name>
    </ligand>
</feature>
<evidence type="ECO:0000256" key="7">
    <source>
        <dbReference type="ARBA" id="ARBA00023239"/>
    </source>
</evidence>
<comment type="function">
    <text evidence="8">Catalyzes the complex heterocyclic radical-mediated conversion of 6-carboxy-5,6,7,8-tetrahydropterin (CPH4) to 7-carboxy-7-deazaguanine (CDG), a step common to the biosynthetic pathways of all 7-deazapurine-containing compounds.</text>
</comment>
<feature type="binding site" evidence="8">
    <location>
        <position position="45"/>
    </location>
    <ligand>
        <name>Mg(2+)</name>
        <dbReference type="ChEBI" id="CHEBI:18420"/>
    </ligand>
</feature>
<feature type="binding site" evidence="8">
    <location>
        <position position="43"/>
    </location>
    <ligand>
        <name>[4Fe-4S] cluster</name>
        <dbReference type="ChEBI" id="CHEBI:49883"/>
        <note>4Fe-4S-S-AdoMet</note>
    </ligand>
</feature>
<evidence type="ECO:0000313" key="10">
    <source>
        <dbReference type="EMBL" id="AUO20178.1"/>
    </source>
</evidence>
<feature type="binding site" evidence="8">
    <location>
        <begin position="17"/>
        <end position="19"/>
    </location>
    <ligand>
        <name>substrate</name>
    </ligand>
</feature>
<evidence type="ECO:0000256" key="6">
    <source>
        <dbReference type="ARBA" id="ARBA00023014"/>
    </source>
</evidence>
<keyword evidence="8" id="KW-0671">Queuosine biosynthesis</keyword>
<dbReference type="PROSITE" id="PS51918">
    <property type="entry name" value="RADICAL_SAM"/>
    <property type="match status" value="1"/>
</dbReference>
<gene>
    <name evidence="8" type="primary">queE</name>
    <name evidence="10" type="ORF">B9O19_02035</name>
</gene>
<dbReference type="GeneID" id="98063409"/>
<dbReference type="InterPro" id="IPR023868">
    <property type="entry name" value="7-CO-7-deazaGua_synth_put_Clo"/>
</dbReference>
<evidence type="ECO:0000256" key="8">
    <source>
        <dbReference type="HAMAP-Rule" id="MF_00917"/>
    </source>
</evidence>
<dbReference type="Gene3D" id="3.20.20.70">
    <property type="entry name" value="Aldolase class I"/>
    <property type="match status" value="1"/>
</dbReference>
<dbReference type="UniPathway" id="UPA00391"/>
<dbReference type="GO" id="GO:1904047">
    <property type="term" value="F:S-adenosyl-L-methionine binding"/>
    <property type="evidence" value="ECO:0007669"/>
    <property type="project" value="UniProtKB-UniRule"/>
</dbReference>
<dbReference type="EC" id="4.3.99.3" evidence="8"/>
<evidence type="ECO:0000256" key="5">
    <source>
        <dbReference type="ARBA" id="ARBA00023004"/>
    </source>
</evidence>
<dbReference type="PANTHER" id="PTHR42836:SF1">
    <property type="entry name" value="7-CARBOXY-7-DEAZAGUANINE SYNTHASE"/>
    <property type="match status" value="1"/>
</dbReference>
<dbReference type="KEGG" id="mpec:B9O19_02035"/>
<keyword evidence="5 8" id="KW-0408">Iron</keyword>
<dbReference type="PANTHER" id="PTHR42836">
    <property type="entry name" value="7-CARBOXY-7-DEAZAGUANINE SYNTHASE"/>
    <property type="match status" value="1"/>
</dbReference>
<feature type="binding site" evidence="8">
    <location>
        <position position="40"/>
    </location>
    <ligand>
        <name>[4Fe-4S] cluster</name>
        <dbReference type="ChEBI" id="CHEBI:49883"/>
        <note>4Fe-4S-S-AdoMet</note>
    </ligand>
</feature>
<dbReference type="InterPro" id="IPR013785">
    <property type="entry name" value="Aldolase_TIM"/>
</dbReference>
<protein>
    <recommendedName>
        <fullName evidence="8">7-carboxy-7-deazaguanine synthase</fullName>
        <shortName evidence="8">CDG synthase</shortName>
        <ecNumber evidence="8">4.3.99.3</ecNumber>
    </recommendedName>
    <alternativeName>
        <fullName evidence="8">Queuosine biosynthesis protein QueE</fullName>
    </alternativeName>
</protein>
<dbReference type="GO" id="GO:0051539">
    <property type="term" value="F:4 iron, 4 sulfur cluster binding"/>
    <property type="evidence" value="ECO:0007669"/>
    <property type="project" value="UniProtKB-UniRule"/>
</dbReference>
<evidence type="ECO:0000256" key="4">
    <source>
        <dbReference type="ARBA" id="ARBA00022842"/>
    </source>
</evidence>
<dbReference type="EMBL" id="CP020991">
    <property type="protein sequence ID" value="AUO20178.1"/>
    <property type="molecule type" value="Genomic_DNA"/>
</dbReference>
<keyword evidence="4 8" id="KW-0460">Magnesium</keyword>
<dbReference type="GO" id="GO:0008616">
    <property type="term" value="P:tRNA queuosine(34) biosynthetic process"/>
    <property type="evidence" value="ECO:0007669"/>
    <property type="project" value="UniProtKB-UniRule"/>
</dbReference>
<comment type="catalytic activity">
    <reaction evidence="8">
        <text>6-carboxy-5,6,7,8-tetrahydropterin + H(+) = 7-carboxy-7-carbaguanine + NH4(+)</text>
        <dbReference type="Rhea" id="RHEA:27974"/>
        <dbReference type="ChEBI" id="CHEBI:15378"/>
        <dbReference type="ChEBI" id="CHEBI:28938"/>
        <dbReference type="ChEBI" id="CHEBI:61032"/>
        <dbReference type="ChEBI" id="CHEBI:61036"/>
        <dbReference type="EC" id="4.3.99.3"/>
    </reaction>
</comment>
<keyword evidence="7 8" id="KW-0456">Lyase</keyword>
<comment type="pathway">
    <text evidence="8">Purine metabolism; 7-cyano-7-deazaguanine biosynthesis.</text>
</comment>
<dbReference type="HAMAP" id="MF_00917">
    <property type="entry name" value="QueE"/>
    <property type="match status" value="1"/>
</dbReference>
<dbReference type="OrthoDB" id="9792276at2"/>
<proteinExistence type="inferred from homology"/>
<dbReference type="InterPro" id="IPR024924">
    <property type="entry name" value="7-CO-7-deazaguanine_synth-like"/>
</dbReference>
<keyword evidence="2 8" id="KW-0949">S-adenosyl-L-methionine</keyword>
<comment type="cofactor">
    <cofactor evidence="8">
        <name>[4Fe-4S] cluster</name>
        <dbReference type="ChEBI" id="CHEBI:49883"/>
    </cofactor>
    <text evidence="8">Binds 1 [4Fe-4S] cluster. The cluster is coordinated with 3 cysteines and an exchangeable S-adenosyl-L-methionine.</text>
</comment>
<evidence type="ECO:0000259" key="9">
    <source>
        <dbReference type="PROSITE" id="PS51918"/>
    </source>
</evidence>
<feature type="binding site" evidence="8">
    <location>
        <position position="36"/>
    </location>
    <ligand>
        <name>[4Fe-4S] cluster</name>
        <dbReference type="ChEBI" id="CHEBI:49883"/>
        <note>4Fe-4S-S-AdoMet</note>
    </ligand>
</feature>
<dbReference type="Pfam" id="PF04055">
    <property type="entry name" value="Radical_SAM"/>
    <property type="match status" value="1"/>
</dbReference>
<comment type="cofactor">
    <cofactor evidence="8">
        <name>Mg(2+)</name>
        <dbReference type="ChEBI" id="CHEBI:18420"/>
    </cofactor>
</comment>
<name>A0A2K9P5Y4_9FIRM</name>
<dbReference type="InterPro" id="IPR058240">
    <property type="entry name" value="rSAM_sf"/>
</dbReference>
<sequence>MNHDSQAFKVCEKFVSINGEGIKAGQLSVFVRFKGCNLDCSYCDTKWANEKDADFESMSTDEIVKYVVETSVQNVTLTGGEPLIQPGISGLIKNLKENDLNVEIETNGAVNLKPFCSDETRPDCFTMDYKLPSSGMEDSMLTDNFFYLKDSDCVKFVAGSENDLEKALKIIHEYDLTNRCHVYISPVFGSIEPVRIVEFMIENVLNNVNLQIQMHKVIWNPEERGV</sequence>
<dbReference type="SUPFAM" id="SSF102114">
    <property type="entry name" value="Radical SAM enzymes"/>
    <property type="match status" value="1"/>
</dbReference>
<dbReference type="CDD" id="cd01335">
    <property type="entry name" value="Radical_SAM"/>
    <property type="match status" value="1"/>
</dbReference>
<dbReference type="InterPro" id="IPR007197">
    <property type="entry name" value="rSAM"/>
</dbReference>
<dbReference type="GO" id="GO:0000287">
    <property type="term" value="F:magnesium ion binding"/>
    <property type="evidence" value="ECO:0007669"/>
    <property type="project" value="UniProtKB-UniRule"/>
</dbReference>
<evidence type="ECO:0000256" key="1">
    <source>
        <dbReference type="ARBA" id="ARBA00022485"/>
    </source>
</evidence>
<dbReference type="RefSeq" id="WP_102366311.1">
    <property type="nucleotide sequence ID" value="NZ_CP020991.1"/>
</dbReference>
<reference evidence="10 11" key="1">
    <citation type="submission" date="2017-04" db="EMBL/GenBank/DDBJ databases">
        <title>Monoglobus pectinilyticus 14 draft genome.</title>
        <authorList>
            <person name="Kim C."/>
            <person name="Rosendale D.I."/>
            <person name="Kelly W.J."/>
            <person name="Tannock G.W."/>
            <person name="Patchett M.L."/>
            <person name="Jordens J.Z."/>
        </authorList>
    </citation>
    <scope>NUCLEOTIDE SEQUENCE [LARGE SCALE GENOMIC DNA]</scope>
    <source>
        <strain evidence="10 11">14</strain>
    </source>
</reference>
<dbReference type="NCBIfam" id="TIGR03963">
    <property type="entry name" value="rSAM_QueE_Clost"/>
    <property type="match status" value="1"/>
</dbReference>
<dbReference type="GO" id="GO:0016840">
    <property type="term" value="F:carbon-nitrogen lyase activity"/>
    <property type="evidence" value="ECO:0007669"/>
    <property type="project" value="UniProtKB-UniRule"/>
</dbReference>
<comment type="subunit">
    <text evidence="8">Homodimer.</text>
</comment>
<keyword evidence="1 8" id="KW-0004">4Fe-4S</keyword>
<dbReference type="AlphaFoldDB" id="A0A2K9P5Y4"/>
<evidence type="ECO:0000313" key="11">
    <source>
        <dbReference type="Proteomes" id="UP000235589"/>
    </source>
</evidence>
<comment type="cofactor">
    <cofactor evidence="8">
        <name>S-adenosyl-L-methionine</name>
        <dbReference type="ChEBI" id="CHEBI:59789"/>
    </cofactor>
    <text evidence="8">Binds 1 S-adenosyl-L-methionine per subunit.</text>
</comment>
<evidence type="ECO:0000256" key="2">
    <source>
        <dbReference type="ARBA" id="ARBA00022691"/>
    </source>
</evidence>
<dbReference type="SFLD" id="SFLDS00029">
    <property type="entry name" value="Radical_SAM"/>
    <property type="match status" value="1"/>
</dbReference>
<keyword evidence="3 8" id="KW-0479">Metal-binding</keyword>
<dbReference type="PIRSF" id="PIRSF000370">
    <property type="entry name" value="QueE"/>
    <property type="match status" value="1"/>
</dbReference>
<feature type="binding site" evidence="8">
    <location>
        <position position="32"/>
    </location>
    <ligand>
        <name>substrate</name>
    </ligand>
</feature>
<comment type="caution">
    <text evidence="8">Lacks conserved residue(s) required for the propagation of feature annotation.</text>
</comment>
<dbReference type="Proteomes" id="UP000235589">
    <property type="component" value="Chromosome"/>
</dbReference>
<keyword evidence="11" id="KW-1185">Reference proteome</keyword>
<evidence type="ECO:0000256" key="3">
    <source>
        <dbReference type="ARBA" id="ARBA00022723"/>
    </source>
</evidence>
<accession>A0A2K9P5Y4</accession>
<feature type="binding site" evidence="8">
    <location>
        <begin position="42"/>
        <end position="44"/>
    </location>
    <ligand>
        <name>S-adenosyl-L-methionine</name>
        <dbReference type="ChEBI" id="CHEBI:59789"/>
    </ligand>
</feature>
<organism evidence="10 11">
    <name type="scientific">Monoglobus pectinilyticus</name>
    <dbReference type="NCBI Taxonomy" id="1981510"/>
    <lineage>
        <taxon>Bacteria</taxon>
        <taxon>Bacillati</taxon>
        <taxon>Bacillota</taxon>
        <taxon>Clostridia</taxon>
        <taxon>Monoglobales</taxon>
        <taxon>Monoglobaceae</taxon>
        <taxon>Monoglobus</taxon>
    </lineage>
</organism>
<keyword evidence="6 8" id="KW-0411">Iron-sulfur</keyword>